<keyword evidence="2 6" id="KW-0812">Transmembrane</keyword>
<dbReference type="Pfam" id="PF06624">
    <property type="entry name" value="RAMP4"/>
    <property type="match status" value="1"/>
</dbReference>
<feature type="compositionally biased region" description="Basic and acidic residues" evidence="7">
    <location>
        <begin position="14"/>
        <end position="31"/>
    </location>
</feature>
<organism evidence="8 9">
    <name type="scientific">Fusarium irregulare</name>
    <dbReference type="NCBI Taxonomy" id="2494466"/>
    <lineage>
        <taxon>Eukaryota</taxon>
        <taxon>Fungi</taxon>
        <taxon>Dikarya</taxon>
        <taxon>Ascomycota</taxon>
        <taxon>Pezizomycotina</taxon>
        <taxon>Sordariomycetes</taxon>
        <taxon>Hypocreomycetidae</taxon>
        <taxon>Hypocreales</taxon>
        <taxon>Nectriaceae</taxon>
        <taxon>Fusarium</taxon>
        <taxon>Fusarium incarnatum-equiseti species complex</taxon>
    </lineage>
</organism>
<protein>
    <recommendedName>
        <fullName evidence="6">Stress-associated endoplasmic reticulum protein</fullName>
    </recommendedName>
</protein>
<name>A0A9W8PZ29_9HYPO</name>
<proteinExistence type="inferred from homology"/>
<reference evidence="8" key="1">
    <citation type="submission" date="2022-10" db="EMBL/GenBank/DDBJ databases">
        <title>Fusarium specimens isolated from Avocado Roots.</title>
        <authorList>
            <person name="Stajich J."/>
            <person name="Roper C."/>
            <person name="Heimlech-Rivalta G."/>
        </authorList>
    </citation>
    <scope>NUCLEOTIDE SEQUENCE</scope>
    <source>
        <strain evidence="8">CF00143</strain>
    </source>
</reference>
<sequence length="72" mass="8325">MIPFFQAQTPQQRRRNEAFAKGNENKMGKAEQQVKKRVEKVQKSPISMFWITILGFVIFGGLVFEGLSRFFG</sequence>
<evidence type="ECO:0000256" key="1">
    <source>
        <dbReference type="ARBA" id="ARBA00005500"/>
    </source>
</evidence>
<feature type="region of interest" description="Disordered" evidence="7">
    <location>
        <begin position="1"/>
        <end position="31"/>
    </location>
</feature>
<comment type="function">
    <text evidence="6">Interacts with target proteins during translocation into the lumen of the endoplasmic reticulum. Protects unfolded target proteins against degradation and facilitate correct glycosylation.</text>
</comment>
<accession>A0A9W8PZ29</accession>
<evidence type="ECO:0000256" key="7">
    <source>
        <dbReference type="SAM" id="MobiDB-lite"/>
    </source>
</evidence>
<feature type="compositionally biased region" description="Polar residues" evidence="7">
    <location>
        <begin position="1"/>
        <end position="11"/>
    </location>
</feature>
<evidence type="ECO:0000256" key="3">
    <source>
        <dbReference type="ARBA" id="ARBA00022824"/>
    </source>
</evidence>
<keyword evidence="5 6" id="KW-0472">Membrane</keyword>
<evidence type="ECO:0000256" key="4">
    <source>
        <dbReference type="ARBA" id="ARBA00022989"/>
    </source>
</evidence>
<comment type="similarity">
    <text evidence="1 6">Belongs to the RAMP4 family.</text>
</comment>
<feature type="transmembrane region" description="Helical" evidence="6">
    <location>
        <begin position="46"/>
        <end position="64"/>
    </location>
</feature>
<evidence type="ECO:0000256" key="6">
    <source>
        <dbReference type="RuleBase" id="RU364120"/>
    </source>
</evidence>
<evidence type="ECO:0000313" key="9">
    <source>
        <dbReference type="Proteomes" id="UP001152130"/>
    </source>
</evidence>
<dbReference type="Proteomes" id="UP001152130">
    <property type="component" value="Unassembled WGS sequence"/>
</dbReference>
<comment type="caution">
    <text evidence="8">The sequence shown here is derived from an EMBL/GenBank/DDBJ whole genome shotgun (WGS) entry which is preliminary data.</text>
</comment>
<gene>
    <name evidence="8" type="ORF">NW766_002429</name>
</gene>
<keyword evidence="3 6" id="KW-0256">Endoplasmic reticulum</keyword>
<dbReference type="InterPro" id="IPR010580">
    <property type="entry name" value="ER_stress-assoc"/>
</dbReference>
<evidence type="ECO:0000256" key="2">
    <source>
        <dbReference type="ARBA" id="ARBA00022692"/>
    </source>
</evidence>
<evidence type="ECO:0000313" key="8">
    <source>
        <dbReference type="EMBL" id="KAJ4020934.1"/>
    </source>
</evidence>
<dbReference type="EMBL" id="JAPDHF010000003">
    <property type="protein sequence ID" value="KAJ4020934.1"/>
    <property type="molecule type" value="Genomic_DNA"/>
</dbReference>
<keyword evidence="9" id="KW-1185">Reference proteome</keyword>
<keyword evidence="4 6" id="KW-1133">Transmembrane helix</keyword>
<evidence type="ECO:0000256" key="5">
    <source>
        <dbReference type="ARBA" id="ARBA00023136"/>
    </source>
</evidence>
<comment type="subcellular location">
    <subcellularLocation>
        <location evidence="6">Membrane</location>
        <topology evidence="6">Single-pass membrane protein</topology>
    </subcellularLocation>
    <subcellularLocation>
        <location evidence="6">Endoplasmic reticulum membrane</location>
        <topology evidence="6">Single-pass membrane protein</topology>
    </subcellularLocation>
</comment>
<dbReference type="AlphaFoldDB" id="A0A9W8PZ29"/>
<dbReference type="GO" id="GO:0005789">
    <property type="term" value="C:endoplasmic reticulum membrane"/>
    <property type="evidence" value="ECO:0007669"/>
    <property type="project" value="UniProtKB-SubCell"/>
</dbReference>